<name>A0A1W4X926_AGRPL</name>
<keyword evidence="1" id="KW-0328">Glycosyltransferase</keyword>
<dbReference type="InterPro" id="IPR012317">
    <property type="entry name" value="Poly(ADP-ribose)pol_cat_dom"/>
</dbReference>
<dbReference type="RefSeq" id="XP_018332621.1">
    <property type="nucleotide sequence ID" value="XM_018477119.2"/>
</dbReference>
<sequence length="325" mass="37452">MGGLFSSPSHQFEVRDYYRPPSAATRNCNISQTNTESASLWSHSSSYLRPSVINNVANSNEYLSNTNTHQSSNLKLRPPPRLEPKLSTPRLKAPLLLSPKLPTPQVVKRNNSLFESLIKTEVHNLHWKPMDMNTTKLVDLVPHSTEYEEVSSKFYMYIKKKSRKNFYITKIVKIQNPYLLAAFQIKKEEIRTKFGHVNTMELFHGTKRGNVSSIRNENFNWRLHGKSLGHRFGKGVSFSPISFYSTHYCDKSNSVEKVMFLAFVLLAASCTGNEKTFLPPPTFDTTQKPNGDVIVKYEDNEFYPAYEIYFRELNYASNCIDLYDY</sequence>
<dbReference type="SUPFAM" id="SSF56399">
    <property type="entry name" value="ADP-ribosylation"/>
    <property type="match status" value="1"/>
</dbReference>
<evidence type="ECO:0000313" key="4">
    <source>
        <dbReference type="Proteomes" id="UP000192223"/>
    </source>
</evidence>
<feature type="domain" description="PARP catalytic" evidence="3">
    <location>
        <begin position="123"/>
        <end position="325"/>
    </location>
</feature>
<dbReference type="Proteomes" id="UP000192223">
    <property type="component" value="Unplaced"/>
</dbReference>
<proteinExistence type="predicted"/>
<keyword evidence="1" id="KW-0520">NAD</keyword>
<feature type="compositionally biased region" description="Polar residues" evidence="2">
    <location>
        <begin position="62"/>
        <end position="73"/>
    </location>
</feature>
<dbReference type="OrthoDB" id="6133115at2759"/>
<dbReference type="PANTHER" id="PTHR45740:SF2">
    <property type="entry name" value="POLY [ADP-RIBOSE] POLYMERASE"/>
    <property type="match status" value="1"/>
</dbReference>
<evidence type="ECO:0000313" key="5">
    <source>
        <dbReference type="RefSeq" id="XP_018332621.1"/>
    </source>
</evidence>
<dbReference type="EC" id="2.4.2.-" evidence="1"/>
<organism evidence="4 5">
    <name type="scientific">Agrilus planipennis</name>
    <name type="common">Emerald ash borer</name>
    <name type="synonym">Agrilus marcopoli</name>
    <dbReference type="NCBI Taxonomy" id="224129"/>
    <lineage>
        <taxon>Eukaryota</taxon>
        <taxon>Metazoa</taxon>
        <taxon>Ecdysozoa</taxon>
        <taxon>Arthropoda</taxon>
        <taxon>Hexapoda</taxon>
        <taxon>Insecta</taxon>
        <taxon>Pterygota</taxon>
        <taxon>Neoptera</taxon>
        <taxon>Endopterygota</taxon>
        <taxon>Coleoptera</taxon>
        <taxon>Polyphaga</taxon>
        <taxon>Elateriformia</taxon>
        <taxon>Buprestoidea</taxon>
        <taxon>Buprestidae</taxon>
        <taxon>Agrilinae</taxon>
        <taxon>Agrilus</taxon>
    </lineage>
</organism>
<dbReference type="InterPro" id="IPR051712">
    <property type="entry name" value="ARTD-AVP"/>
</dbReference>
<keyword evidence="4" id="KW-1185">Reference proteome</keyword>
<dbReference type="GeneID" id="108742096"/>
<dbReference type="GO" id="GO:1990404">
    <property type="term" value="F:NAD+-protein mono-ADP-ribosyltransferase activity"/>
    <property type="evidence" value="ECO:0007669"/>
    <property type="project" value="TreeGrafter"/>
</dbReference>
<accession>A0A1W4X926</accession>
<dbReference type="PANTHER" id="PTHR45740">
    <property type="entry name" value="POLY [ADP-RIBOSE] POLYMERASE"/>
    <property type="match status" value="1"/>
</dbReference>
<feature type="region of interest" description="Disordered" evidence="2">
    <location>
        <begin position="62"/>
        <end position="89"/>
    </location>
</feature>
<dbReference type="PROSITE" id="PS51059">
    <property type="entry name" value="PARP_CATALYTIC"/>
    <property type="match status" value="1"/>
</dbReference>
<dbReference type="Gene3D" id="3.90.228.10">
    <property type="match status" value="1"/>
</dbReference>
<evidence type="ECO:0000256" key="2">
    <source>
        <dbReference type="SAM" id="MobiDB-lite"/>
    </source>
</evidence>
<dbReference type="KEGG" id="apln:108742096"/>
<evidence type="ECO:0000256" key="1">
    <source>
        <dbReference type="RuleBase" id="RU362114"/>
    </source>
</evidence>
<keyword evidence="1" id="KW-0808">Transferase</keyword>
<protein>
    <recommendedName>
        <fullName evidence="1">Poly [ADP-ribose] polymerase</fullName>
        <shortName evidence="1">PARP</shortName>
        <ecNumber evidence="1">2.4.2.-</ecNumber>
    </recommendedName>
</protein>
<reference evidence="5" key="1">
    <citation type="submission" date="2025-08" db="UniProtKB">
        <authorList>
            <consortium name="RefSeq"/>
        </authorList>
    </citation>
    <scope>IDENTIFICATION</scope>
    <source>
        <tissue evidence="5">Entire body</tissue>
    </source>
</reference>
<dbReference type="Pfam" id="PF00644">
    <property type="entry name" value="PARP"/>
    <property type="match status" value="1"/>
</dbReference>
<dbReference type="GO" id="GO:0003950">
    <property type="term" value="F:NAD+ poly-ADP-ribosyltransferase activity"/>
    <property type="evidence" value="ECO:0007669"/>
    <property type="project" value="UniProtKB-UniRule"/>
</dbReference>
<gene>
    <name evidence="5" type="primary">LOC108742096</name>
</gene>
<dbReference type="STRING" id="224129.A0A1W4X926"/>
<dbReference type="AlphaFoldDB" id="A0A1W4X926"/>
<dbReference type="InParanoid" id="A0A1W4X926"/>
<dbReference type="GO" id="GO:0005634">
    <property type="term" value="C:nucleus"/>
    <property type="evidence" value="ECO:0007669"/>
    <property type="project" value="TreeGrafter"/>
</dbReference>
<evidence type="ECO:0000259" key="3">
    <source>
        <dbReference type="PROSITE" id="PS51059"/>
    </source>
</evidence>